<evidence type="ECO:0000256" key="2">
    <source>
        <dbReference type="ARBA" id="ARBA00022553"/>
    </source>
</evidence>
<feature type="transmembrane region" description="Helical" evidence="9">
    <location>
        <begin position="293"/>
        <end position="310"/>
    </location>
</feature>
<dbReference type="RefSeq" id="WP_334315676.1">
    <property type="nucleotide sequence ID" value="NZ_CP065938.1"/>
</dbReference>
<keyword evidence="11" id="KW-1185">Reference proteome</keyword>
<sequence length="318" mass="34267">MSNLNQKILFSMTAAPFWHCGRTVQGNSIHTLFALSLVIAMAFWHWGIPVLGVVGLSVLVSVLTEEFWNTIMGRHSTFMDGTAAVSGVLLACLLPSTAPFWLVIIGAFCAITFGKMAFGGYGANPVSTVCVGWAMIFVSFPIYMDANAMLLQTDFIDPLVRLKYFGPDFMVNSVTCLDLFLGKQIGGLGVVQNAGIILGGIYLIAKGIVRLEIVISFIAGVLLLGGILNICSAELYVNPFYHLLTGSTLFCAFFLATECASAPDRAIGMFLYGLMGGMLVVTIRTFGVYTDGAPFAVMLINLLSPYFAMIQPKPFGVK</sequence>
<organism evidence="10 11">
    <name type="scientific">Taurinivorans muris</name>
    <dbReference type="NCBI Taxonomy" id="2787751"/>
    <lineage>
        <taxon>Bacteria</taxon>
        <taxon>Pseudomonadati</taxon>
        <taxon>Thermodesulfobacteriota</taxon>
        <taxon>Desulfovibrionia</taxon>
        <taxon>Desulfovibrionales</taxon>
        <taxon>Desulfovibrionaceae</taxon>
        <taxon>Taurinivorans</taxon>
    </lineage>
</organism>
<dbReference type="InterPro" id="IPR004338">
    <property type="entry name" value="NqrB/RnfD"/>
</dbReference>
<name>A0ABY5Y1L3_9BACT</name>
<keyword evidence="2" id="KW-0597">Phosphoprotein</keyword>
<accession>A0ABY5Y1L3</accession>
<feature type="transmembrane region" description="Helical" evidence="9">
    <location>
        <begin position="211"/>
        <end position="228"/>
    </location>
</feature>
<protein>
    <submittedName>
        <fullName evidence="10">RnfABCDGE type electron transport complex subunit D</fullName>
    </submittedName>
</protein>
<dbReference type="EMBL" id="CP065938">
    <property type="protein sequence ID" value="UWX06077.1"/>
    <property type="molecule type" value="Genomic_DNA"/>
</dbReference>
<feature type="transmembrane region" description="Helical" evidence="9">
    <location>
        <begin position="83"/>
        <end position="113"/>
    </location>
</feature>
<evidence type="ECO:0000313" key="11">
    <source>
        <dbReference type="Proteomes" id="UP001058120"/>
    </source>
</evidence>
<gene>
    <name evidence="10" type="ORF">JBF11_01810</name>
</gene>
<keyword evidence="5 9" id="KW-0812">Transmembrane</keyword>
<dbReference type="PANTHER" id="PTHR30578">
    <property type="entry name" value="ELECTRON TRANSPORT COMPLEX PROTEIN RNFD"/>
    <property type="match status" value="1"/>
</dbReference>
<reference evidence="10" key="1">
    <citation type="submission" date="2020-12" db="EMBL/GenBank/DDBJ databases">
        <title>Taurinivorans muris gen. nov., sp. nov., fundamental and realized metabolic niche of a ubiquitous sulfidogenic bacterium in the murine intestine.</title>
        <authorList>
            <person name="Ye H."/>
            <person name="Hanson B.T."/>
            <person name="Loy A."/>
        </authorList>
    </citation>
    <scope>NUCLEOTIDE SEQUENCE</scope>
    <source>
        <strain evidence="10">LT0009</strain>
    </source>
</reference>
<evidence type="ECO:0000256" key="8">
    <source>
        <dbReference type="ARBA" id="ARBA00023136"/>
    </source>
</evidence>
<evidence type="ECO:0000256" key="4">
    <source>
        <dbReference type="ARBA" id="ARBA00022643"/>
    </source>
</evidence>
<keyword evidence="7 9" id="KW-1133">Transmembrane helix</keyword>
<evidence type="ECO:0000256" key="7">
    <source>
        <dbReference type="ARBA" id="ARBA00022989"/>
    </source>
</evidence>
<dbReference type="Proteomes" id="UP001058120">
    <property type="component" value="Chromosome"/>
</dbReference>
<keyword evidence="3" id="KW-0285">Flavoprotein</keyword>
<evidence type="ECO:0000256" key="5">
    <source>
        <dbReference type="ARBA" id="ARBA00022692"/>
    </source>
</evidence>
<evidence type="ECO:0000313" key="10">
    <source>
        <dbReference type="EMBL" id="UWX06077.1"/>
    </source>
</evidence>
<feature type="transmembrane region" description="Helical" evidence="9">
    <location>
        <begin position="240"/>
        <end position="257"/>
    </location>
</feature>
<evidence type="ECO:0000256" key="3">
    <source>
        <dbReference type="ARBA" id="ARBA00022630"/>
    </source>
</evidence>
<proteinExistence type="predicted"/>
<dbReference type="PANTHER" id="PTHR30578:SF0">
    <property type="entry name" value="ION-TRANSLOCATING OXIDOREDUCTASE COMPLEX SUBUNIT D"/>
    <property type="match status" value="1"/>
</dbReference>
<feature type="transmembrane region" description="Helical" evidence="9">
    <location>
        <begin position="185"/>
        <end position="204"/>
    </location>
</feature>
<evidence type="ECO:0000256" key="6">
    <source>
        <dbReference type="ARBA" id="ARBA00022967"/>
    </source>
</evidence>
<keyword evidence="6" id="KW-1278">Translocase</keyword>
<evidence type="ECO:0000256" key="9">
    <source>
        <dbReference type="SAM" id="Phobius"/>
    </source>
</evidence>
<keyword evidence="1" id="KW-0813">Transport</keyword>
<keyword evidence="4" id="KW-0288">FMN</keyword>
<feature type="transmembrane region" description="Helical" evidence="9">
    <location>
        <begin position="125"/>
        <end position="144"/>
    </location>
</feature>
<feature type="transmembrane region" description="Helical" evidence="9">
    <location>
        <begin position="32"/>
        <end position="63"/>
    </location>
</feature>
<feature type="transmembrane region" description="Helical" evidence="9">
    <location>
        <begin position="269"/>
        <end position="287"/>
    </location>
</feature>
<evidence type="ECO:0000256" key="1">
    <source>
        <dbReference type="ARBA" id="ARBA00022448"/>
    </source>
</evidence>
<dbReference type="Pfam" id="PF03116">
    <property type="entry name" value="NQR2_RnfD_RnfE"/>
    <property type="match status" value="1"/>
</dbReference>
<keyword evidence="8 9" id="KW-0472">Membrane</keyword>